<dbReference type="Pfam" id="PF00365">
    <property type="entry name" value="PFK"/>
    <property type="match status" value="1"/>
</dbReference>
<reference evidence="8 9" key="1">
    <citation type="submission" date="2018-06" db="EMBL/GenBank/DDBJ databases">
        <title>Extensive metabolic versatility and redundancy in microbially diverse, dynamic hydrothermal sediments.</title>
        <authorList>
            <person name="Dombrowski N."/>
            <person name="Teske A."/>
            <person name="Baker B.J."/>
        </authorList>
    </citation>
    <scope>NUCLEOTIDE SEQUENCE [LARGE SCALE GENOMIC DNA]</scope>
    <source>
        <strain evidence="8">B47_G16</strain>
    </source>
</reference>
<evidence type="ECO:0000313" key="9">
    <source>
        <dbReference type="Proteomes" id="UP000279422"/>
    </source>
</evidence>
<dbReference type="InterPro" id="IPR035966">
    <property type="entry name" value="PKF_sf"/>
</dbReference>
<feature type="domain" description="Phosphofructokinase" evidence="7">
    <location>
        <begin position="9"/>
        <end position="304"/>
    </location>
</feature>
<evidence type="ECO:0000259" key="7">
    <source>
        <dbReference type="Pfam" id="PF00365"/>
    </source>
</evidence>
<feature type="binding site" evidence="6">
    <location>
        <begin position="187"/>
        <end position="189"/>
    </location>
    <ligand>
        <name>substrate</name>
    </ligand>
</feature>
<comment type="activity regulation">
    <text evidence="6">Non-allosteric.</text>
</comment>
<sequence>MQDKLRGNLLVGQSGGPSAVINASLCGIIEEASRYSQIEHIYGMGYGIEGLLHKNLMIDLTGISSSMIKRLYRTPSSILGTCRYKLKEGEYQKVFDILKAHNIRYLFYIGGGDSMSTAHQIDELAKENGYPLRVMGVPKTIDNDLALTDHCPGYGSAARFNAILTMEVGLDSRAMQTSEPIKIIETMGRNTGWVTAATCLGKRREDDAPHLIYVPERPFVVDKFLSEVEEVYRRIGWVVVAACEGLKDTSGELIAADKRELNIDAFGHPELGGVGEYLTELVKDKLKLKARFDKPGTAQRASMTCVSQVDLEEAYLVGKVAVQQAVKGVSGYMVTLVRESTDEYRCTTGLAKLEEVASKEKYLPDEFINEEANFVTDKYKEYTLPLIGGPLPDYLSSFEELTLHT</sequence>
<dbReference type="InterPro" id="IPR050929">
    <property type="entry name" value="PFKA"/>
</dbReference>
<evidence type="ECO:0000313" key="8">
    <source>
        <dbReference type="EMBL" id="RLE10557.1"/>
    </source>
</evidence>
<accession>A0A497E6N0</accession>
<keyword evidence="4 6" id="KW-0418">Kinase</keyword>
<dbReference type="Proteomes" id="UP000279422">
    <property type="component" value="Unassembled WGS sequence"/>
</dbReference>
<dbReference type="AlphaFoldDB" id="A0A497E6N0"/>
<feature type="active site" description="Proton acceptor" evidence="6">
    <location>
        <position position="142"/>
    </location>
</feature>
<gene>
    <name evidence="6" type="primary">pfp</name>
    <name evidence="8" type="ORF">DRJ00_01035</name>
</gene>
<comment type="cofactor">
    <cofactor evidence="1 6">
        <name>Mg(2+)</name>
        <dbReference type="ChEBI" id="CHEBI:18420"/>
    </cofactor>
</comment>
<dbReference type="GO" id="GO:0005737">
    <property type="term" value="C:cytoplasm"/>
    <property type="evidence" value="ECO:0007669"/>
    <property type="project" value="UniProtKB-SubCell"/>
</dbReference>
<dbReference type="GO" id="GO:0046872">
    <property type="term" value="F:metal ion binding"/>
    <property type="evidence" value="ECO:0007669"/>
    <property type="project" value="UniProtKB-KW"/>
</dbReference>
<dbReference type="EC" id="2.7.1.90" evidence="6"/>
<feature type="binding site" evidence="6">
    <location>
        <position position="16"/>
    </location>
    <ligand>
        <name>diphosphate</name>
        <dbReference type="ChEBI" id="CHEBI:33019"/>
    </ligand>
</feature>
<comment type="pathway">
    <text evidence="6">Carbohydrate degradation; glycolysis; D-glyceraldehyde 3-phosphate and glycerone phosphate from D-glucose: step 3/4.</text>
</comment>
<evidence type="ECO:0000256" key="3">
    <source>
        <dbReference type="ARBA" id="ARBA00022723"/>
    </source>
</evidence>
<dbReference type="Gene3D" id="3.40.50.460">
    <property type="entry name" value="Phosphofructokinase domain"/>
    <property type="match status" value="1"/>
</dbReference>
<dbReference type="Gene3D" id="3.40.50.450">
    <property type="match status" value="1"/>
</dbReference>
<dbReference type="EMBL" id="QMPZ01000006">
    <property type="protein sequence ID" value="RLE10557.1"/>
    <property type="molecule type" value="Genomic_DNA"/>
</dbReference>
<dbReference type="InterPro" id="IPR022953">
    <property type="entry name" value="ATP_PFK"/>
</dbReference>
<name>A0A497E6N0_UNCAE</name>
<organism evidence="8 9">
    <name type="scientific">Aerophobetes bacterium</name>
    <dbReference type="NCBI Taxonomy" id="2030807"/>
    <lineage>
        <taxon>Bacteria</taxon>
        <taxon>Candidatus Aerophobota</taxon>
    </lineage>
</organism>
<keyword evidence="6" id="KW-0963">Cytoplasm</keyword>
<feature type="site" description="Important for catalytic activity; stabilizes the transition state when the phosphoryl donor is PPi" evidence="6">
    <location>
        <position position="139"/>
    </location>
</feature>
<comment type="caution">
    <text evidence="8">The sequence shown here is derived from an EMBL/GenBank/DDBJ whole genome shotgun (WGS) entry which is preliminary data.</text>
</comment>
<comment type="subcellular location">
    <subcellularLocation>
        <location evidence="6">Cytoplasm</location>
    </subcellularLocation>
</comment>
<keyword evidence="5 6" id="KW-0460">Magnesium</keyword>
<dbReference type="GO" id="GO:0047334">
    <property type="term" value="F:diphosphate-fructose-6-phosphate 1-phosphotransferase activity"/>
    <property type="evidence" value="ECO:0007669"/>
    <property type="project" value="UniProtKB-EC"/>
</dbReference>
<dbReference type="NCBIfam" id="NF010675">
    <property type="entry name" value="PRK14072.1"/>
    <property type="match status" value="1"/>
</dbReference>
<comment type="caution">
    <text evidence="6">Lacks conserved residue(s) required for the propagation of feature annotation.</text>
</comment>
<comment type="similarity">
    <text evidence="6">Belongs to the phosphofructokinase type A (PFKA) family. PPi-dependent PFK group II subfamily. Clade 'B2' sub-subfamily.</text>
</comment>
<protein>
    <recommendedName>
        <fullName evidence="6">Pyrophosphate--fructose 6-phosphate 1-phosphotransferase</fullName>
        <ecNumber evidence="6">2.7.1.90</ecNumber>
    </recommendedName>
    <alternativeName>
        <fullName evidence="6">6-phosphofructokinase, pyrophosphate dependent</fullName>
    </alternativeName>
    <alternativeName>
        <fullName evidence="6">PPi-dependent phosphofructokinase</fullName>
        <shortName evidence="6">PPi-PFK</shortName>
    </alternativeName>
    <alternativeName>
        <fullName evidence="6">Pyrophosphate-dependent 6-phosphofructose-1-kinase</fullName>
    </alternativeName>
</protein>
<evidence type="ECO:0000256" key="5">
    <source>
        <dbReference type="ARBA" id="ARBA00022842"/>
    </source>
</evidence>
<dbReference type="GO" id="GO:0003872">
    <property type="term" value="F:6-phosphofructokinase activity"/>
    <property type="evidence" value="ECO:0007669"/>
    <property type="project" value="UniProtKB-UniRule"/>
</dbReference>
<evidence type="ECO:0000256" key="6">
    <source>
        <dbReference type="HAMAP-Rule" id="MF_01978"/>
    </source>
</evidence>
<comment type="catalytic activity">
    <reaction evidence="6">
        <text>beta-D-fructose 6-phosphate + diphosphate = beta-D-fructose 1,6-bisphosphate + phosphate + H(+)</text>
        <dbReference type="Rhea" id="RHEA:13613"/>
        <dbReference type="ChEBI" id="CHEBI:15378"/>
        <dbReference type="ChEBI" id="CHEBI:32966"/>
        <dbReference type="ChEBI" id="CHEBI:33019"/>
        <dbReference type="ChEBI" id="CHEBI:43474"/>
        <dbReference type="ChEBI" id="CHEBI:57634"/>
        <dbReference type="EC" id="2.7.1.90"/>
    </reaction>
</comment>
<dbReference type="PRINTS" id="PR00476">
    <property type="entry name" value="PHFRCTKINASE"/>
</dbReference>
<dbReference type="UniPathway" id="UPA00109">
    <property type="reaction ID" value="UER00182"/>
</dbReference>
<dbReference type="SUPFAM" id="SSF53784">
    <property type="entry name" value="Phosphofructokinase"/>
    <property type="match status" value="1"/>
</dbReference>
<dbReference type="PANTHER" id="PTHR45770">
    <property type="entry name" value="ATP-DEPENDENT 6-PHOSPHOFRUCTOKINASE 1"/>
    <property type="match status" value="1"/>
</dbReference>
<evidence type="ECO:0000256" key="4">
    <source>
        <dbReference type="ARBA" id="ARBA00022777"/>
    </source>
</evidence>
<keyword evidence="6" id="KW-0324">Glycolysis</keyword>
<dbReference type="InterPro" id="IPR011404">
    <property type="entry name" value="PPi-PFK"/>
</dbReference>
<proteinExistence type="inferred from homology"/>
<comment type="subunit">
    <text evidence="6">Homodimer.</text>
</comment>
<keyword evidence="2 6" id="KW-0808">Transferase</keyword>
<evidence type="ECO:0000256" key="1">
    <source>
        <dbReference type="ARBA" id="ARBA00001946"/>
    </source>
</evidence>
<dbReference type="PIRSF" id="PIRSF036483">
    <property type="entry name" value="PFK_XF0274"/>
    <property type="match status" value="1"/>
</dbReference>
<dbReference type="HAMAP" id="MF_01978">
    <property type="entry name" value="Phosphofructokinase_II_B2"/>
    <property type="match status" value="1"/>
</dbReference>
<feature type="binding site" evidence="6">
    <location>
        <begin position="140"/>
        <end position="142"/>
    </location>
    <ligand>
        <name>substrate</name>
    </ligand>
</feature>
<evidence type="ECO:0000256" key="2">
    <source>
        <dbReference type="ARBA" id="ARBA00022679"/>
    </source>
</evidence>
<keyword evidence="3 6" id="KW-0479">Metal-binding</keyword>
<feature type="site" description="Important for catalytic activity and substrate specificity; stabilizes the transition state when the phosphoryl donor is PPi; prevents ATP from binding by mimicking the alpha-phosphate group of ATP" evidence="6">
    <location>
        <position position="113"/>
    </location>
</feature>
<dbReference type="GO" id="GO:0006002">
    <property type="term" value="P:fructose 6-phosphate metabolic process"/>
    <property type="evidence" value="ECO:0007669"/>
    <property type="project" value="InterPro"/>
</dbReference>
<comment type="function">
    <text evidence="6">Catalyzes the phosphorylation of D-fructose 6-phosphate, the first committing step of glycolysis. Uses inorganic phosphate (PPi) as phosphoryl donor instead of ATP like common ATP-dependent phosphofructokinases (ATP-PFKs), which renders the reaction reversible, and can thus function both in glycolysis and gluconeogenesis. Consistently, PPi-PFK can replace the enzymes of both the forward (ATP-PFK) and reverse (fructose-bisphosphatase (FBPase)) reactions.</text>
</comment>
<dbReference type="InterPro" id="IPR000023">
    <property type="entry name" value="Phosphofructokinase_dom"/>
</dbReference>
<feature type="binding site" evidence="6">
    <location>
        <position position="244"/>
    </location>
    <ligand>
        <name>substrate</name>
    </ligand>
</feature>